<evidence type="ECO:0000313" key="2">
    <source>
        <dbReference type="Proteomes" id="UP001309876"/>
    </source>
</evidence>
<dbReference type="Proteomes" id="UP001309876">
    <property type="component" value="Unassembled WGS sequence"/>
</dbReference>
<gene>
    <name evidence="1" type="ORF">LTR05_000833</name>
</gene>
<organism evidence="1 2">
    <name type="scientific">Lithohypha guttulata</name>
    <dbReference type="NCBI Taxonomy" id="1690604"/>
    <lineage>
        <taxon>Eukaryota</taxon>
        <taxon>Fungi</taxon>
        <taxon>Dikarya</taxon>
        <taxon>Ascomycota</taxon>
        <taxon>Pezizomycotina</taxon>
        <taxon>Eurotiomycetes</taxon>
        <taxon>Chaetothyriomycetidae</taxon>
        <taxon>Chaetothyriales</taxon>
        <taxon>Trichomeriaceae</taxon>
        <taxon>Lithohypha</taxon>
    </lineage>
</organism>
<sequence length="134" mass="15588">MAQWYTFVGSNEYDPEILVGMYDQWLSRLDFGPTQAERVLVHTPMMDLAHERRFVISETGQDFSNFEAEHCHCVQSTIERLQNFYSGHSSYNKDDTEFVADRDLVGLAPQRQEECYTTPLAPQVSLKSKKVIYR</sequence>
<dbReference type="AlphaFoldDB" id="A0AAN7T546"/>
<comment type="caution">
    <text evidence="1">The sequence shown here is derived from an EMBL/GenBank/DDBJ whole genome shotgun (WGS) entry which is preliminary data.</text>
</comment>
<accession>A0AAN7T546</accession>
<name>A0AAN7T546_9EURO</name>
<dbReference type="EMBL" id="JAVRRJ010000001">
    <property type="protein sequence ID" value="KAK5090658.1"/>
    <property type="molecule type" value="Genomic_DNA"/>
</dbReference>
<keyword evidence="2" id="KW-1185">Reference proteome</keyword>
<evidence type="ECO:0000313" key="1">
    <source>
        <dbReference type="EMBL" id="KAK5090658.1"/>
    </source>
</evidence>
<protein>
    <submittedName>
        <fullName evidence="1">Uncharacterized protein</fullName>
    </submittedName>
</protein>
<reference evidence="1 2" key="1">
    <citation type="submission" date="2023-08" db="EMBL/GenBank/DDBJ databases">
        <title>Black Yeasts Isolated from many extreme environments.</title>
        <authorList>
            <person name="Coleine C."/>
            <person name="Stajich J.E."/>
            <person name="Selbmann L."/>
        </authorList>
    </citation>
    <scope>NUCLEOTIDE SEQUENCE [LARGE SCALE GENOMIC DNA]</scope>
    <source>
        <strain evidence="1 2">CCFEE 5910</strain>
    </source>
</reference>
<proteinExistence type="predicted"/>